<dbReference type="InterPro" id="IPR036702">
    <property type="entry name" value="ComB-like_sf"/>
</dbReference>
<dbReference type="InterPro" id="IPR005238">
    <property type="entry name" value="ComB-like"/>
</dbReference>
<dbReference type="Proteomes" id="UP001404956">
    <property type="component" value="Unassembled WGS sequence"/>
</dbReference>
<reference evidence="2 3" key="1">
    <citation type="submission" date="2024-02" db="EMBL/GenBank/DDBJ databases">
        <title>Deinococcus aluminii NBRC 112889.</title>
        <authorList>
            <person name="Ichikawa N."/>
            <person name="Katano-Makiyama Y."/>
            <person name="Hidaka K."/>
        </authorList>
    </citation>
    <scope>NUCLEOTIDE SEQUENCE [LARGE SCALE GENOMIC DNA]</scope>
    <source>
        <strain evidence="2 3">NBRC 112889</strain>
    </source>
</reference>
<organism evidence="2 3">
    <name type="scientific">Deinococcus aluminii</name>
    <dbReference type="NCBI Taxonomy" id="1656885"/>
    <lineage>
        <taxon>Bacteria</taxon>
        <taxon>Thermotogati</taxon>
        <taxon>Deinococcota</taxon>
        <taxon>Deinococci</taxon>
        <taxon>Deinococcales</taxon>
        <taxon>Deinococcaceae</taxon>
        <taxon>Deinococcus</taxon>
    </lineage>
</organism>
<sequence>MTRDAAFWEQHGFGVRLEWGEAGVRHLAPQAEAVVIVDVLSFSTCVDVGVSRGAAVLPFRWRDARAATFAAEHGALLAGERAAGGPSLSPASLLKLPPGTRLVLPSPNGATLCAWAQEGSGAAVFAACLRNAGAVGAFLRGRFRRVLVVPAGERWPDGSLRPALEDLLGAGAVVDALCRPAGLSPSPEAQGARAAFLALWERLPEVLRTCASGAELVDRGFAEDVTLAAELNVSGSLPLLRGGAFVNAAG</sequence>
<protein>
    <recommendedName>
        <fullName evidence="1">Probable 2-phosphosulfolactate phosphatase</fullName>
    </recommendedName>
</protein>
<comment type="caution">
    <text evidence="2">The sequence shown here is derived from an EMBL/GenBank/DDBJ whole genome shotgun (WGS) entry which is preliminary data.</text>
</comment>
<gene>
    <name evidence="2" type="primary">comB_2</name>
    <name evidence="2" type="ORF">Dalu01_00954</name>
</gene>
<accession>A0ABP9XB25</accession>
<evidence type="ECO:0000313" key="3">
    <source>
        <dbReference type="Proteomes" id="UP001404956"/>
    </source>
</evidence>
<dbReference type="SUPFAM" id="SSF142823">
    <property type="entry name" value="ComB-like"/>
    <property type="match status" value="1"/>
</dbReference>
<dbReference type="Pfam" id="PF04029">
    <property type="entry name" value="2-ph_phosp"/>
    <property type="match status" value="1"/>
</dbReference>
<evidence type="ECO:0000313" key="2">
    <source>
        <dbReference type="EMBL" id="GAA5532565.1"/>
    </source>
</evidence>
<dbReference type="EMBL" id="BAABRV010000002">
    <property type="protein sequence ID" value="GAA5532565.1"/>
    <property type="molecule type" value="Genomic_DNA"/>
</dbReference>
<dbReference type="RefSeq" id="WP_345451801.1">
    <property type="nucleotide sequence ID" value="NZ_BAABRV010000002.1"/>
</dbReference>
<proteinExistence type="predicted"/>
<keyword evidence="3" id="KW-1185">Reference proteome</keyword>
<dbReference type="Gene3D" id="3.90.1560.10">
    <property type="entry name" value="ComB-like"/>
    <property type="match status" value="1"/>
</dbReference>
<evidence type="ECO:0000256" key="1">
    <source>
        <dbReference type="ARBA" id="ARBA00021948"/>
    </source>
</evidence>
<name>A0ABP9XB25_9DEIO</name>